<keyword evidence="1" id="KW-0547">Nucleotide-binding</keyword>
<dbReference type="GO" id="GO:0005524">
    <property type="term" value="F:ATP binding"/>
    <property type="evidence" value="ECO:0007669"/>
    <property type="project" value="UniProtKB-KW"/>
</dbReference>
<dbReference type="InterPro" id="IPR002197">
    <property type="entry name" value="HTH_Fis"/>
</dbReference>
<dbReference type="InterPro" id="IPR025944">
    <property type="entry name" value="Sigma_54_int_dom_CS"/>
</dbReference>
<feature type="domain" description="Sigma-54 factor interaction" evidence="6">
    <location>
        <begin position="13"/>
        <end position="243"/>
    </location>
</feature>
<dbReference type="EMBL" id="BAABLX010000009">
    <property type="protein sequence ID" value="GAA4938152.1"/>
    <property type="molecule type" value="Genomic_DNA"/>
</dbReference>
<evidence type="ECO:0000256" key="3">
    <source>
        <dbReference type="ARBA" id="ARBA00023015"/>
    </source>
</evidence>
<reference evidence="8" key="1">
    <citation type="journal article" date="2019" name="Int. J. Syst. Evol. Microbiol.">
        <title>The Global Catalogue of Microorganisms (GCM) 10K type strain sequencing project: providing services to taxonomists for standard genome sequencing and annotation.</title>
        <authorList>
            <consortium name="The Broad Institute Genomics Platform"/>
            <consortium name="The Broad Institute Genome Sequencing Center for Infectious Disease"/>
            <person name="Wu L."/>
            <person name="Ma J."/>
        </authorList>
    </citation>
    <scope>NUCLEOTIDE SEQUENCE [LARGE SCALE GENOMIC DNA]</scope>
    <source>
        <strain evidence="8">JCM 19134</strain>
    </source>
</reference>
<accession>A0AAV3U0A6</accession>
<dbReference type="SUPFAM" id="SSF52540">
    <property type="entry name" value="P-loop containing nucleoside triphosphate hydrolases"/>
    <property type="match status" value="1"/>
</dbReference>
<feature type="region of interest" description="Disordered" evidence="5">
    <location>
        <begin position="266"/>
        <end position="307"/>
    </location>
</feature>
<dbReference type="PROSITE" id="PS00688">
    <property type="entry name" value="SIGMA54_INTERACT_3"/>
    <property type="match status" value="1"/>
</dbReference>
<feature type="compositionally biased region" description="Polar residues" evidence="5">
    <location>
        <begin position="276"/>
        <end position="306"/>
    </location>
</feature>
<dbReference type="Gene3D" id="1.10.8.60">
    <property type="match status" value="1"/>
</dbReference>
<dbReference type="Gene3D" id="1.10.10.60">
    <property type="entry name" value="Homeodomain-like"/>
    <property type="match status" value="1"/>
</dbReference>
<evidence type="ECO:0000259" key="6">
    <source>
        <dbReference type="PROSITE" id="PS50045"/>
    </source>
</evidence>
<dbReference type="SMART" id="SM00382">
    <property type="entry name" value="AAA"/>
    <property type="match status" value="1"/>
</dbReference>
<evidence type="ECO:0000313" key="7">
    <source>
        <dbReference type="EMBL" id="GAA4938152.1"/>
    </source>
</evidence>
<dbReference type="Gene3D" id="3.40.50.300">
    <property type="entry name" value="P-loop containing nucleotide triphosphate hydrolases"/>
    <property type="match status" value="1"/>
</dbReference>
<dbReference type="Proteomes" id="UP001409585">
    <property type="component" value="Unassembled WGS sequence"/>
</dbReference>
<keyword evidence="3" id="KW-0805">Transcription regulation</keyword>
<name>A0AAV3U0A6_9ALTE</name>
<dbReference type="PROSITE" id="PS50045">
    <property type="entry name" value="SIGMA54_INTERACT_4"/>
    <property type="match status" value="1"/>
</dbReference>
<dbReference type="AlphaFoldDB" id="A0AAV3U0A6"/>
<dbReference type="InterPro" id="IPR009057">
    <property type="entry name" value="Homeodomain-like_sf"/>
</dbReference>
<evidence type="ECO:0000313" key="8">
    <source>
        <dbReference type="Proteomes" id="UP001409585"/>
    </source>
</evidence>
<dbReference type="InterPro" id="IPR014317">
    <property type="entry name" value="Transcription_activator_PspF"/>
</dbReference>
<dbReference type="PANTHER" id="PTHR32071:SF38">
    <property type="entry name" value="PSP OPERON TRANSCRIPTIONAL ACTIVATOR"/>
    <property type="match status" value="1"/>
</dbReference>
<dbReference type="Pfam" id="PF25601">
    <property type="entry name" value="AAA_lid_14"/>
    <property type="match status" value="1"/>
</dbReference>
<organism evidence="7 8">
    <name type="scientific">Halioxenophilus aromaticivorans</name>
    <dbReference type="NCBI Taxonomy" id="1306992"/>
    <lineage>
        <taxon>Bacteria</taxon>
        <taxon>Pseudomonadati</taxon>
        <taxon>Pseudomonadota</taxon>
        <taxon>Gammaproteobacteria</taxon>
        <taxon>Alteromonadales</taxon>
        <taxon>Alteromonadaceae</taxon>
        <taxon>Halioxenophilus</taxon>
    </lineage>
</organism>
<proteinExistence type="predicted"/>
<protein>
    <submittedName>
        <fullName evidence="7">Phage shock protein operon transcriptional activator</fullName>
    </submittedName>
</protein>
<evidence type="ECO:0000256" key="5">
    <source>
        <dbReference type="SAM" id="MobiDB-lite"/>
    </source>
</evidence>
<evidence type="ECO:0000256" key="2">
    <source>
        <dbReference type="ARBA" id="ARBA00022840"/>
    </source>
</evidence>
<dbReference type="FunFam" id="3.40.50.300:FF:000006">
    <property type="entry name" value="DNA-binding transcriptional regulator NtrC"/>
    <property type="match status" value="1"/>
</dbReference>
<dbReference type="GO" id="GO:0043565">
    <property type="term" value="F:sequence-specific DNA binding"/>
    <property type="evidence" value="ECO:0007669"/>
    <property type="project" value="InterPro"/>
</dbReference>
<comment type="caution">
    <text evidence="7">The sequence shown here is derived from an EMBL/GenBank/DDBJ whole genome shotgun (WGS) entry which is preliminary data.</text>
</comment>
<dbReference type="Pfam" id="PF00158">
    <property type="entry name" value="Sigma54_activat"/>
    <property type="match status" value="1"/>
</dbReference>
<dbReference type="InterPro" id="IPR058031">
    <property type="entry name" value="AAA_lid_NorR"/>
</dbReference>
<dbReference type="CDD" id="cd00009">
    <property type="entry name" value="AAA"/>
    <property type="match status" value="1"/>
</dbReference>
<dbReference type="SUPFAM" id="SSF46689">
    <property type="entry name" value="Homeodomain-like"/>
    <property type="match status" value="1"/>
</dbReference>
<sequence>MVIMAEKNANRNAIGESRLYLNALDHASQLAHLDRPVLILGERGSGKELLAHRLHFLSPRWDEPFIKLNCAALTESLVESALFGHEAGAFTGATKAQTGYFERVAAGTLFLDEVATLSLRTQEKLLRVLEYGEFERLGGQKTLVTQARVVAATHGDLATMAAAGDFRHDLLDRLAFDVVHMPPLRLRDSDALLLAEHFAVAFIGGLGWDYFPGFAERAQQQILQHSWPGNVRELKNVVERSLFRSGAQADPIAQLVIDPFTPPWAASPWTEHQDQDSPATESITAQHSQTSRSPTKQPPEQQTSSEPLDFKQARAHWERTQLQQALAACDHHQGRTAAHLGLSYDQLRALLRKLKISAK</sequence>
<dbReference type="NCBIfam" id="TIGR02974">
    <property type="entry name" value="phageshock_pspF"/>
    <property type="match status" value="1"/>
</dbReference>
<keyword evidence="2" id="KW-0067">ATP-binding</keyword>
<dbReference type="Pfam" id="PF02954">
    <property type="entry name" value="HTH_8"/>
    <property type="match status" value="1"/>
</dbReference>
<dbReference type="InterPro" id="IPR003593">
    <property type="entry name" value="AAA+_ATPase"/>
</dbReference>
<keyword evidence="8" id="KW-1185">Reference proteome</keyword>
<keyword evidence="4" id="KW-0804">Transcription</keyword>
<dbReference type="InterPro" id="IPR027417">
    <property type="entry name" value="P-loop_NTPase"/>
</dbReference>
<evidence type="ECO:0000256" key="1">
    <source>
        <dbReference type="ARBA" id="ARBA00022741"/>
    </source>
</evidence>
<dbReference type="InterPro" id="IPR002078">
    <property type="entry name" value="Sigma_54_int"/>
</dbReference>
<dbReference type="PANTHER" id="PTHR32071">
    <property type="entry name" value="TRANSCRIPTIONAL REGULATORY PROTEIN"/>
    <property type="match status" value="1"/>
</dbReference>
<gene>
    <name evidence="7" type="primary">pspF</name>
    <name evidence="7" type="ORF">GCM10025791_14980</name>
</gene>
<dbReference type="GO" id="GO:0006355">
    <property type="term" value="P:regulation of DNA-templated transcription"/>
    <property type="evidence" value="ECO:0007669"/>
    <property type="project" value="InterPro"/>
</dbReference>
<evidence type="ECO:0000256" key="4">
    <source>
        <dbReference type="ARBA" id="ARBA00023163"/>
    </source>
</evidence>